<dbReference type="SUPFAM" id="SSF57938">
    <property type="entry name" value="DnaJ/Hsp40 cysteine-rich domain"/>
    <property type="match status" value="2"/>
</dbReference>
<evidence type="ECO:0000313" key="2">
    <source>
        <dbReference type="EMBL" id="KKL58478.1"/>
    </source>
</evidence>
<reference evidence="2" key="1">
    <citation type="journal article" date="2015" name="Nature">
        <title>Complex archaea that bridge the gap between prokaryotes and eukaryotes.</title>
        <authorList>
            <person name="Spang A."/>
            <person name="Saw J.H."/>
            <person name="Jorgensen S.L."/>
            <person name="Zaremba-Niedzwiedzka K."/>
            <person name="Martijn J."/>
            <person name="Lind A.E."/>
            <person name="van Eijk R."/>
            <person name="Schleper C."/>
            <person name="Guy L."/>
            <person name="Ettema T.J."/>
        </authorList>
    </citation>
    <scope>NUCLEOTIDE SEQUENCE</scope>
</reference>
<dbReference type="InterPro" id="IPR021139">
    <property type="entry name" value="NYN"/>
</dbReference>
<dbReference type="EMBL" id="LAZR01029811">
    <property type="protein sequence ID" value="KKL58478.1"/>
    <property type="molecule type" value="Genomic_DNA"/>
</dbReference>
<comment type="caution">
    <text evidence="2">The sequence shown here is derived from an EMBL/GenBank/DDBJ whole genome shotgun (WGS) entry which is preliminary data.</text>
</comment>
<dbReference type="InterPro" id="IPR036410">
    <property type="entry name" value="HSP_DnaJ_Cys-rich_dom_sf"/>
</dbReference>
<proteinExistence type="predicted"/>
<dbReference type="Gene3D" id="3.40.50.1010">
    <property type="entry name" value="5'-nuclease"/>
    <property type="match status" value="1"/>
</dbReference>
<sequence>MKKKVGVYYDFQNIYDASYDLEEYKIQIDFIEDYCLKLGKIEIKKLYLKEGKYKDENKIVETHQKEYSYDIIFGPYKKDIDTLMVSDFMDDSSKKIIDICVVISGDTDFAAPIERVLNRKKIVHVLCNSRTYRKHEGIAESCSVFQILPERCERCDGDGGTSEDCKKCNGKGKRVSECKYCDGTGWGVGAYCKNCRGTGLLVEICNICNGAGVSSTSNCNECTTTGYIEEELCSTCFGLGKKVMECTSCKGKGKLLKEECKICEGTGSIKISKREICNTCEGTGIYSINDCWTCNGTGKYKKSCWKCDGIGYIKYDPIIN</sequence>
<dbReference type="PANTHER" id="PTHR15852">
    <property type="entry name" value="PLASTID TRANSCRIPTIONALLY ACTIVE PROTEIN"/>
    <property type="match status" value="1"/>
</dbReference>
<gene>
    <name evidence="2" type="ORF">LCGC14_2224980</name>
</gene>
<dbReference type="PANTHER" id="PTHR15852:SF54">
    <property type="entry name" value="PROTEIN SSUH2 HOMOLOG"/>
    <property type="match status" value="1"/>
</dbReference>
<dbReference type="Pfam" id="PF01936">
    <property type="entry name" value="NYN"/>
    <property type="match status" value="1"/>
</dbReference>
<protein>
    <recommendedName>
        <fullName evidence="1">NYN domain-containing protein</fullName>
    </recommendedName>
</protein>
<dbReference type="AlphaFoldDB" id="A0A0F9D9X0"/>
<accession>A0A0F9D9X0</accession>
<evidence type="ECO:0000259" key="1">
    <source>
        <dbReference type="Pfam" id="PF01936"/>
    </source>
</evidence>
<dbReference type="Gene3D" id="2.10.230.10">
    <property type="entry name" value="Heat shock protein DnaJ, cysteine-rich domain"/>
    <property type="match status" value="1"/>
</dbReference>
<name>A0A0F9D9X0_9ZZZZ</name>
<organism evidence="2">
    <name type="scientific">marine sediment metagenome</name>
    <dbReference type="NCBI Taxonomy" id="412755"/>
    <lineage>
        <taxon>unclassified sequences</taxon>
        <taxon>metagenomes</taxon>
        <taxon>ecological metagenomes</taxon>
    </lineage>
</organism>
<feature type="domain" description="NYN" evidence="1">
    <location>
        <begin position="4"/>
        <end position="127"/>
    </location>
</feature>
<dbReference type="GO" id="GO:0004540">
    <property type="term" value="F:RNA nuclease activity"/>
    <property type="evidence" value="ECO:0007669"/>
    <property type="project" value="InterPro"/>
</dbReference>